<dbReference type="PANTHER" id="PTHR21716:SF4">
    <property type="entry name" value="TRANSMEMBRANE PROTEIN 245"/>
    <property type="match status" value="1"/>
</dbReference>
<evidence type="ECO:0000256" key="6">
    <source>
        <dbReference type="SAM" id="Phobius"/>
    </source>
</evidence>
<evidence type="ECO:0000256" key="3">
    <source>
        <dbReference type="ARBA" id="ARBA00022692"/>
    </source>
</evidence>
<dbReference type="Proteomes" id="UP000292580">
    <property type="component" value="Unassembled WGS sequence"/>
</dbReference>
<feature type="transmembrane region" description="Helical" evidence="6">
    <location>
        <begin position="114"/>
        <end position="139"/>
    </location>
</feature>
<keyword evidence="5 6" id="KW-0472">Membrane</keyword>
<feature type="transmembrane region" description="Helical" evidence="6">
    <location>
        <begin position="276"/>
        <end position="301"/>
    </location>
</feature>
<organism evidence="7 8">
    <name type="scientific">Methanofollis fontis</name>
    <dbReference type="NCBI Taxonomy" id="2052832"/>
    <lineage>
        <taxon>Archaea</taxon>
        <taxon>Methanobacteriati</taxon>
        <taxon>Methanobacteriota</taxon>
        <taxon>Stenosarchaea group</taxon>
        <taxon>Methanomicrobia</taxon>
        <taxon>Methanomicrobiales</taxon>
        <taxon>Methanomicrobiaceae</taxon>
        <taxon>Methanofollis</taxon>
    </lineage>
</organism>
<feature type="transmembrane region" description="Helical" evidence="6">
    <location>
        <begin position="313"/>
        <end position="333"/>
    </location>
</feature>
<gene>
    <name evidence="7" type="ORF">CUJ86_08640</name>
</gene>
<reference evidence="7 8" key="1">
    <citation type="submission" date="2017-11" db="EMBL/GenBank/DDBJ databases">
        <title>Isolation and Characterization of Methanofollis Species from Methane Seep Offshore SW Taiwan.</title>
        <authorList>
            <person name="Teng N.-H."/>
            <person name="Lai M.-C."/>
            <person name="Chen S.-C."/>
        </authorList>
    </citation>
    <scope>NUCLEOTIDE SEQUENCE [LARGE SCALE GENOMIC DNA]</scope>
    <source>
        <strain evidence="7 8">FWC-SCC2</strain>
    </source>
</reference>
<evidence type="ECO:0000256" key="1">
    <source>
        <dbReference type="ARBA" id="ARBA00004141"/>
    </source>
</evidence>
<sequence>MVTLCLNVLIVPASVCFSGAVHRKGWSGMIWFLRRDRFGRSGYLYQRRNAISVYLMAPDLPLPDRLTVYLVLGIFAAGAIAFWGLLWVVILAASIAVVIMPLQRWLSRSIGEASAALISTIAVFFAVFGALGFAIGVLAQNAEYLSGIVQGILAWIDSAQVPGVTNGVSSPDLAEWFSGQFDDLGEWISAIATQVPMLIVDLIVFFLSLYMFVFRGDALAAEITASLPVRLRSAVERMTVTSVDTLYAIYVVHVATSVITFVLAIPFFYVLGYDHILFYALMAALFQLIPILGPSIIMLFLGAYALSLGDIRGAILVALIGYPIVCALPDLYFRPLMMGRRASIHPVIMWIGFFGGLAVMGIVGFVLGPLFLALGVAGYHILVEEMEGVKKTANA</sequence>
<keyword evidence="3 6" id="KW-0812">Transmembrane</keyword>
<dbReference type="Pfam" id="PF01594">
    <property type="entry name" value="AI-2E_transport"/>
    <property type="match status" value="1"/>
</dbReference>
<protein>
    <submittedName>
        <fullName evidence="7">AI-2E family transporter</fullName>
    </submittedName>
</protein>
<evidence type="ECO:0000256" key="5">
    <source>
        <dbReference type="ARBA" id="ARBA00023136"/>
    </source>
</evidence>
<evidence type="ECO:0000313" key="7">
    <source>
        <dbReference type="EMBL" id="TAJ44089.1"/>
    </source>
</evidence>
<feature type="transmembrane region" description="Helical" evidence="6">
    <location>
        <begin position="353"/>
        <end position="382"/>
    </location>
</feature>
<dbReference type="GO" id="GO:0016020">
    <property type="term" value="C:membrane"/>
    <property type="evidence" value="ECO:0007669"/>
    <property type="project" value="UniProtKB-SubCell"/>
</dbReference>
<evidence type="ECO:0000256" key="4">
    <source>
        <dbReference type="ARBA" id="ARBA00022989"/>
    </source>
</evidence>
<feature type="transmembrane region" description="Helical" evidence="6">
    <location>
        <begin position="187"/>
        <end position="213"/>
    </location>
</feature>
<proteinExistence type="inferred from homology"/>
<dbReference type="EMBL" id="PGCL01000003">
    <property type="protein sequence ID" value="TAJ44089.1"/>
    <property type="molecule type" value="Genomic_DNA"/>
</dbReference>
<dbReference type="InterPro" id="IPR002549">
    <property type="entry name" value="AI-2E-like"/>
</dbReference>
<evidence type="ECO:0000313" key="8">
    <source>
        <dbReference type="Proteomes" id="UP000292580"/>
    </source>
</evidence>
<keyword evidence="8" id="KW-1185">Reference proteome</keyword>
<dbReference type="AlphaFoldDB" id="A0A483CM72"/>
<feature type="transmembrane region" description="Helical" evidence="6">
    <location>
        <begin position="69"/>
        <end position="102"/>
    </location>
</feature>
<comment type="similarity">
    <text evidence="2">Belongs to the autoinducer-2 exporter (AI-2E) (TC 2.A.86) family.</text>
</comment>
<comment type="subcellular location">
    <subcellularLocation>
        <location evidence="1">Membrane</location>
        <topology evidence="1">Multi-pass membrane protein</topology>
    </subcellularLocation>
</comment>
<name>A0A483CM72_9EURY</name>
<comment type="caution">
    <text evidence="7">The sequence shown here is derived from an EMBL/GenBank/DDBJ whole genome shotgun (WGS) entry which is preliminary data.</text>
</comment>
<evidence type="ECO:0000256" key="2">
    <source>
        <dbReference type="ARBA" id="ARBA00009773"/>
    </source>
</evidence>
<dbReference type="PANTHER" id="PTHR21716">
    <property type="entry name" value="TRANSMEMBRANE PROTEIN"/>
    <property type="match status" value="1"/>
</dbReference>
<feature type="transmembrane region" description="Helical" evidence="6">
    <location>
        <begin position="247"/>
        <end position="270"/>
    </location>
</feature>
<accession>A0A483CM72</accession>
<keyword evidence="4 6" id="KW-1133">Transmembrane helix</keyword>